<dbReference type="RefSeq" id="WP_117493534.1">
    <property type="nucleotide sequence ID" value="NZ_BAABYU010000001.1"/>
</dbReference>
<dbReference type="Pfam" id="PF13439">
    <property type="entry name" value="Glyco_transf_4"/>
    <property type="match status" value="1"/>
</dbReference>
<accession>A0A3E3K1R4</accession>
<name>A0A3E3K1R4_9FIRM</name>
<dbReference type="Proteomes" id="UP000261080">
    <property type="component" value="Unassembled WGS sequence"/>
</dbReference>
<dbReference type="PANTHER" id="PTHR45947:SF3">
    <property type="entry name" value="SULFOQUINOVOSYL TRANSFERASE SQD2"/>
    <property type="match status" value="1"/>
</dbReference>
<dbReference type="GO" id="GO:0016757">
    <property type="term" value="F:glycosyltransferase activity"/>
    <property type="evidence" value="ECO:0007669"/>
    <property type="project" value="TreeGrafter"/>
</dbReference>
<feature type="domain" description="Glycosyltransferase subfamily 4-like N-terminal" evidence="2">
    <location>
        <begin position="14"/>
        <end position="168"/>
    </location>
</feature>
<keyword evidence="3" id="KW-0808">Transferase</keyword>
<sequence length="365" mass="42370">MKKVLVYGMTNLTGGIENYIYNLTKEFRGVFQFDFLIHFESMAFEKEMRENGSQIFYIPGKGQGILTHLRAFFHFLRKHREYRVIYFNVMDPMVFPTVMAARLMGRKCVVHSHNGDMMKSKVQKICRFFLNLAVNQRMSCAQCASEYLFGKRKRKQTVVIHNKIDTEKYLFDQDVRARKRRELGIEDQFVICHVGRLTHQKNPKGVIDILAETVKKDKDVILLSVGTGDMKEEVRQYAKAKHVTERIRFLGVRQDVNEIMQASDVFILPSFYEGLPIVGIEAQASGLPCLFSDCVTRETDITGNCQFLSLDDKARWADEIIRCRGMERNNQGQQVMKHGYDLKHPLDKNIIRKCLDSKREKSCGK</sequence>
<dbReference type="Pfam" id="PF00534">
    <property type="entry name" value="Glycos_transf_1"/>
    <property type="match status" value="1"/>
</dbReference>
<gene>
    <name evidence="3" type="ORF">DW016_08655</name>
</gene>
<organism evidence="3 4">
    <name type="scientific">Sellimonas intestinalis</name>
    <dbReference type="NCBI Taxonomy" id="1653434"/>
    <lineage>
        <taxon>Bacteria</taxon>
        <taxon>Bacillati</taxon>
        <taxon>Bacillota</taxon>
        <taxon>Clostridia</taxon>
        <taxon>Lachnospirales</taxon>
        <taxon>Lachnospiraceae</taxon>
        <taxon>Sellimonas</taxon>
    </lineage>
</organism>
<evidence type="ECO:0000259" key="1">
    <source>
        <dbReference type="Pfam" id="PF00534"/>
    </source>
</evidence>
<dbReference type="Gene3D" id="3.40.50.2000">
    <property type="entry name" value="Glycogen Phosphorylase B"/>
    <property type="match status" value="2"/>
</dbReference>
<dbReference type="InterPro" id="IPR001296">
    <property type="entry name" value="Glyco_trans_1"/>
</dbReference>
<comment type="caution">
    <text evidence="3">The sequence shown here is derived from an EMBL/GenBank/DDBJ whole genome shotgun (WGS) entry which is preliminary data.</text>
</comment>
<dbReference type="OrthoDB" id="9804196at2"/>
<evidence type="ECO:0000259" key="2">
    <source>
        <dbReference type="Pfam" id="PF13439"/>
    </source>
</evidence>
<protein>
    <submittedName>
        <fullName evidence="3">Glycosyltransferase family 1 protein</fullName>
    </submittedName>
</protein>
<dbReference type="EMBL" id="QVLX01000004">
    <property type="protein sequence ID" value="RGE87003.1"/>
    <property type="molecule type" value="Genomic_DNA"/>
</dbReference>
<evidence type="ECO:0000313" key="4">
    <source>
        <dbReference type="Proteomes" id="UP000261080"/>
    </source>
</evidence>
<keyword evidence="4" id="KW-1185">Reference proteome</keyword>
<dbReference type="SUPFAM" id="SSF53756">
    <property type="entry name" value="UDP-Glycosyltransferase/glycogen phosphorylase"/>
    <property type="match status" value="1"/>
</dbReference>
<evidence type="ECO:0000313" key="3">
    <source>
        <dbReference type="EMBL" id="RGE87003.1"/>
    </source>
</evidence>
<proteinExistence type="predicted"/>
<feature type="domain" description="Glycosyl transferase family 1" evidence="1">
    <location>
        <begin position="176"/>
        <end position="295"/>
    </location>
</feature>
<dbReference type="InterPro" id="IPR050194">
    <property type="entry name" value="Glycosyltransferase_grp1"/>
</dbReference>
<reference evidence="3 4" key="1">
    <citation type="submission" date="2018-08" db="EMBL/GenBank/DDBJ databases">
        <title>A genome reference for cultivated species of the human gut microbiota.</title>
        <authorList>
            <person name="Zou Y."/>
            <person name="Xue W."/>
            <person name="Luo G."/>
        </authorList>
    </citation>
    <scope>NUCLEOTIDE SEQUENCE [LARGE SCALE GENOMIC DNA]</scope>
    <source>
        <strain evidence="3 4">AF37-2AT</strain>
    </source>
</reference>
<dbReference type="InterPro" id="IPR028098">
    <property type="entry name" value="Glyco_trans_4-like_N"/>
</dbReference>
<dbReference type="PANTHER" id="PTHR45947">
    <property type="entry name" value="SULFOQUINOVOSYL TRANSFERASE SQD2"/>
    <property type="match status" value="1"/>
</dbReference>
<dbReference type="AlphaFoldDB" id="A0A3E3K1R4"/>